<dbReference type="GeneID" id="39876425"/>
<dbReference type="Proteomes" id="UP000236319">
    <property type="component" value="Unassembled WGS sequence"/>
</dbReference>
<gene>
    <name evidence="1" type="ORF">BOVATA_041480</name>
</gene>
<evidence type="ECO:0000313" key="1">
    <source>
        <dbReference type="EMBL" id="GBE62655.1"/>
    </source>
</evidence>
<dbReference type="OrthoDB" id="77601at2759"/>
<organism evidence="1 2">
    <name type="scientific">Babesia ovata</name>
    <dbReference type="NCBI Taxonomy" id="189622"/>
    <lineage>
        <taxon>Eukaryota</taxon>
        <taxon>Sar</taxon>
        <taxon>Alveolata</taxon>
        <taxon>Apicomplexa</taxon>
        <taxon>Aconoidasida</taxon>
        <taxon>Piroplasmida</taxon>
        <taxon>Babesiidae</taxon>
        <taxon>Babesia</taxon>
    </lineage>
</organism>
<name>A0A2H6KI42_9APIC</name>
<dbReference type="AlphaFoldDB" id="A0A2H6KI42"/>
<comment type="caution">
    <text evidence="1">The sequence shown here is derived from an EMBL/GenBank/DDBJ whole genome shotgun (WGS) entry which is preliminary data.</text>
</comment>
<dbReference type="EMBL" id="BDSA01000006">
    <property type="protein sequence ID" value="GBE62655.1"/>
    <property type="molecule type" value="Genomic_DNA"/>
</dbReference>
<keyword evidence="2" id="KW-1185">Reference proteome</keyword>
<protein>
    <submittedName>
        <fullName evidence="1">Uncharacterized protein</fullName>
    </submittedName>
</protein>
<evidence type="ECO:0000313" key="2">
    <source>
        <dbReference type="Proteomes" id="UP000236319"/>
    </source>
</evidence>
<reference evidence="1 2" key="1">
    <citation type="journal article" date="2017" name="BMC Genomics">
        <title>Whole-genome assembly of Babesia ovata and comparative genomics between closely related pathogens.</title>
        <authorList>
            <person name="Yamagishi J."/>
            <person name="Asada M."/>
            <person name="Hakimi H."/>
            <person name="Tanaka T.Q."/>
            <person name="Sugimoto C."/>
            <person name="Kawazu S."/>
        </authorList>
    </citation>
    <scope>NUCLEOTIDE SEQUENCE [LARGE SCALE GENOMIC DNA]</scope>
    <source>
        <strain evidence="1 2">Miyake</strain>
    </source>
</reference>
<accession>A0A2H6KI42</accession>
<dbReference type="RefSeq" id="XP_028868898.1">
    <property type="nucleotide sequence ID" value="XM_029013065.1"/>
</dbReference>
<sequence>MVYNSLTDFPHNLKEGIDWLIALRGKDGKKNLAAMGAAVYKFLSNKPVAWKQLPALKEMKRISKKFVQQEELKDLWPANELLERYEPPVNPNLDKEVHISRDIYESDYKRVIEARGVTAETMANKLGKIVRGTEKFLKDIQIPHQYESAYSSEATWDASCAKNPEDCAAVFVGSTSMLYAGVLFLLDASRSAAATWADEDAEMRFRDVLKAVGYDESVCRDGISGSDTLKALRSMNTDVLDIFCDFATFWTTYGALAAEPGEFGAVESVEPVQGE</sequence>
<dbReference type="VEuPathDB" id="PiroplasmaDB:BOVATA_041480"/>
<proteinExistence type="predicted"/>